<dbReference type="EMBL" id="CM039434">
    <property type="protein sequence ID" value="KAI4322853.1"/>
    <property type="molecule type" value="Genomic_DNA"/>
</dbReference>
<evidence type="ECO:0000313" key="2">
    <source>
        <dbReference type="Proteomes" id="UP000828941"/>
    </source>
</evidence>
<gene>
    <name evidence="1" type="ORF">L6164_022506</name>
</gene>
<accession>A0ACB9MFV6</accession>
<organism evidence="1 2">
    <name type="scientific">Bauhinia variegata</name>
    <name type="common">Purple orchid tree</name>
    <name type="synonym">Phanera variegata</name>
    <dbReference type="NCBI Taxonomy" id="167791"/>
    <lineage>
        <taxon>Eukaryota</taxon>
        <taxon>Viridiplantae</taxon>
        <taxon>Streptophyta</taxon>
        <taxon>Embryophyta</taxon>
        <taxon>Tracheophyta</taxon>
        <taxon>Spermatophyta</taxon>
        <taxon>Magnoliopsida</taxon>
        <taxon>eudicotyledons</taxon>
        <taxon>Gunneridae</taxon>
        <taxon>Pentapetalae</taxon>
        <taxon>rosids</taxon>
        <taxon>fabids</taxon>
        <taxon>Fabales</taxon>
        <taxon>Fabaceae</taxon>
        <taxon>Cercidoideae</taxon>
        <taxon>Cercideae</taxon>
        <taxon>Bauhiniinae</taxon>
        <taxon>Bauhinia</taxon>
    </lineage>
</organism>
<comment type="caution">
    <text evidence="1">The sequence shown here is derived from an EMBL/GenBank/DDBJ whole genome shotgun (WGS) entry which is preliminary data.</text>
</comment>
<proteinExistence type="predicted"/>
<dbReference type="Proteomes" id="UP000828941">
    <property type="component" value="Chromosome 9"/>
</dbReference>
<keyword evidence="2" id="KW-1185">Reference proteome</keyword>
<sequence>MGLKTSPGRHGSSLPRTPPYPKPYFIDPPPRSDVSLALQTQYPLSGRYLSKRQRELLVPVPFTSSFTVSGSIADTGLPHGILSLLRNKAKAKGHLIRNRVPEKLSVALHGHAKAVNAIHWSSTHGSTVQSGKDRLFPKYRVDFFKYDNINAKKKRLNKYKRYESHEVSGFQLSAISAWMGRCLHLAPQMVPFVCTIKSHPSLLGELRPMIKHA</sequence>
<reference evidence="1 2" key="1">
    <citation type="journal article" date="2022" name="DNA Res.">
        <title>Chromosomal-level genome assembly of the orchid tree Bauhinia variegata (Leguminosae; Cercidoideae) supports the allotetraploid origin hypothesis of Bauhinia.</title>
        <authorList>
            <person name="Zhong Y."/>
            <person name="Chen Y."/>
            <person name="Zheng D."/>
            <person name="Pang J."/>
            <person name="Liu Y."/>
            <person name="Luo S."/>
            <person name="Meng S."/>
            <person name="Qian L."/>
            <person name="Wei D."/>
            <person name="Dai S."/>
            <person name="Zhou R."/>
        </authorList>
    </citation>
    <scope>NUCLEOTIDE SEQUENCE [LARGE SCALE GENOMIC DNA]</scope>
    <source>
        <strain evidence="1">BV-YZ2020</strain>
    </source>
</reference>
<protein>
    <submittedName>
        <fullName evidence="1">Uncharacterized protein</fullName>
    </submittedName>
</protein>
<name>A0ACB9MFV6_BAUVA</name>
<evidence type="ECO:0000313" key="1">
    <source>
        <dbReference type="EMBL" id="KAI4322853.1"/>
    </source>
</evidence>